<dbReference type="GO" id="GO:0008446">
    <property type="term" value="F:GDP-mannose 4,6-dehydratase activity"/>
    <property type="evidence" value="ECO:0007669"/>
    <property type="project" value="UniProtKB-EC"/>
</dbReference>
<geneLocation type="plasmid" evidence="2">
    <name>pZYJ04</name>
</geneLocation>
<dbReference type="EC" id="4.2.1.47" evidence="2"/>
<dbReference type="RefSeq" id="WP_353628721.1">
    <property type="nucleotide sequence ID" value="NZ_CP159197.1"/>
</dbReference>
<gene>
    <name evidence="2" type="ORF">ABM428_17465</name>
</gene>
<protein>
    <submittedName>
        <fullName evidence="2">GDP-mannose 4,6-dehydratase</fullName>
        <ecNumber evidence="2">4.2.1.47</ecNumber>
    </submittedName>
</protein>
<proteinExistence type="predicted"/>
<organism evidence="2">
    <name type="scientific">Sulfitobacter sp. TCYB15</name>
    <dbReference type="NCBI Taxonomy" id="3229275"/>
    <lineage>
        <taxon>Bacteria</taxon>
        <taxon>Pseudomonadati</taxon>
        <taxon>Pseudomonadota</taxon>
        <taxon>Alphaproteobacteria</taxon>
        <taxon>Rhodobacterales</taxon>
        <taxon>Roseobacteraceae</taxon>
        <taxon>Sulfitobacter</taxon>
    </lineage>
</organism>
<dbReference type="EMBL" id="CP159197">
    <property type="protein sequence ID" value="XCF12312.1"/>
    <property type="molecule type" value="Genomic_DNA"/>
</dbReference>
<keyword evidence="2" id="KW-0614">Plasmid</keyword>
<evidence type="ECO:0000313" key="2">
    <source>
        <dbReference type="EMBL" id="XCF12312.1"/>
    </source>
</evidence>
<reference evidence="2" key="1">
    <citation type="journal article" date="2020" name="Int. J. Syst. Evol. Microbiol.">
        <title>Notification of changes in taxonomic opinion previously published outside the IJSEM.</title>
        <authorList>
            <person name="Oren A."/>
            <person name="Garrity G."/>
        </authorList>
    </citation>
    <scope>NUCLEOTIDE SEQUENCE</scope>
    <source>
        <strain evidence="2">TCYB15</strain>
    </source>
</reference>
<dbReference type="KEGG" id="suly:ABM428_17465"/>
<name>A0AAU8C8N2_9RHOB</name>
<reference evidence="2" key="2">
    <citation type="submission" date="2024-06" db="EMBL/GenBank/DDBJ databases">
        <authorList>
            <person name="Deng Y."/>
        </authorList>
    </citation>
    <scope>NUCLEOTIDE SEQUENCE</scope>
    <source>
        <strain evidence="2">TCYB15</strain>
        <plasmid evidence="2">pZYJ04</plasmid>
    </source>
</reference>
<dbReference type="SUPFAM" id="SSF51735">
    <property type="entry name" value="NAD(P)-binding Rossmann-fold domains"/>
    <property type="match status" value="1"/>
</dbReference>
<dbReference type="AlphaFoldDB" id="A0AAU8C8N2"/>
<feature type="domain" description="NAD(P)-binding" evidence="1">
    <location>
        <begin position="11"/>
        <end position="66"/>
    </location>
</feature>
<sequence length="71" mass="7901">MPGYSDTVAMLQDMVALTTAAKEFQSQMIVHLAVQAGVRYFLEHPRAYVETNLIGTFDVIVLARIHLCTTC</sequence>
<keyword evidence="2" id="KW-0456">Lyase</keyword>
<dbReference type="InterPro" id="IPR016040">
    <property type="entry name" value="NAD(P)-bd_dom"/>
</dbReference>
<dbReference type="InterPro" id="IPR036291">
    <property type="entry name" value="NAD(P)-bd_dom_sf"/>
</dbReference>
<accession>A0AAU8C8N2</accession>
<evidence type="ECO:0000259" key="1">
    <source>
        <dbReference type="Pfam" id="PF16363"/>
    </source>
</evidence>
<dbReference type="Pfam" id="PF16363">
    <property type="entry name" value="GDP_Man_Dehyd"/>
    <property type="match status" value="1"/>
</dbReference>
<dbReference type="Gene3D" id="3.40.50.720">
    <property type="entry name" value="NAD(P)-binding Rossmann-like Domain"/>
    <property type="match status" value="1"/>
</dbReference>